<dbReference type="RefSeq" id="XP_038745597.1">
    <property type="nucleotide sequence ID" value="XM_038889299.1"/>
</dbReference>
<dbReference type="GeneID" id="62162373"/>
<proteinExistence type="predicted"/>
<keyword evidence="9" id="KW-1185">Reference proteome</keyword>
<dbReference type="GO" id="GO:0003677">
    <property type="term" value="F:DNA binding"/>
    <property type="evidence" value="ECO:0007669"/>
    <property type="project" value="UniProtKB-KW"/>
</dbReference>
<keyword evidence="4" id="KW-0238">DNA-binding</keyword>
<dbReference type="EMBL" id="JAATWM020000019">
    <property type="protein sequence ID" value="KAF9876136.1"/>
    <property type="molecule type" value="Genomic_DNA"/>
</dbReference>
<keyword evidence="6" id="KW-0539">Nucleus</keyword>
<dbReference type="AlphaFoldDB" id="A0A9P6LKG7"/>
<accession>A0A9P6LKG7</accession>
<reference evidence="8" key="1">
    <citation type="submission" date="2020-03" db="EMBL/GenBank/DDBJ databases">
        <authorList>
            <person name="He L."/>
        </authorList>
    </citation>
    <scope>NUCLEOTIDE SEQUENCE</scope>
    <source>
        <strain evidence="8">CkLH20</strain>
    </source>
</reference>
<evidence type="ECO:0000256" key="4">
    <source>
        <dbReference type="ARBA" id="ARBA00023125"/>
    </source>
</evidence>
<keyword evidence="5" id="KW-0804">Transcription</keyword>
<evidence type="ECO:0000256" key="5">
    <source>
        <dbReference type="ARBA" id="ARBA00023163"/>
    </source>
</evidence>
<keyword evidence="2" id="KW-0862">Zinc</keyword>
<evidence type="ECO:0000256" key="6">
    <source>
        <dbReference type="ARBA" id="ARBA00023242"/>
    </source>
</evidence>
<protein>
    <submittedName>
        <fullName evidence="8">C6 zinc finger domain-containing protein</fullName>
    </submittedName>
</protein>
<keyword evidence="1" id="KW-0479">Metal-binding</keyword>
<evidence type="ECO:0000256" key="1">
    <source>
        <dbReference type="ARBA" id="ARBA00022723"/>
    </source>
</evidence>
<dbReference type="Proteomes" id="UP000781932">
    <property type="component" value="Unassembled WGS sequence"/>
</dbReference>
<feature type="region of interest" description="Disordered" evidence="7">
    <location>
        <begin position="498"/>
        <end position="520"/>
    </location>
</feature>
<dbReference type="OrthoDB" id="3598904at2759"/>
<evidence type="ECO:0000256" key="2">
    <source>
        <dbReference type="ARBA" id="ARBA00022833"/>
    </source>
</evidence>
<dbReference type="InterPro" id="IPR052360">
    <property type="entry name" value="Transcr_Regulatory_Proteins"/>
</dbReference>
<organism evidence="8 9">
    <name type="scientific">Colletotrichum karsti</name>
    <dbReference type="NCBI Taxonomy" id="1095194"/>
    <lineage>
        <taxon>Eukaryota</taxon>
        <taxon>Fungi</taxon>
        <taxon>Dikarya</taxon>
        <taxon>Ascomycota</taxon>
        <taxon>Pezizomycotina</taxon>
        <taxon>Sordariomycetes</taxon>
        <taxon>Hypocreomycetidae</taxon>
        <taxon>Glomerellales</taxon>
        <taxon>Glomerellaceae</taxon>
        <taxon>Colletotrichum</taxon>
        <taxon>Colletotrichum boninense species complex</taxon>
    </lineage>
</organism>
<comment type="caution">
    <text evidence="8">The sequence shown here is derived from an EMBL/GenBank/DDBJ whole genome shotgun (WGS) entry which is preliminary data.</text>
</comment>
<evidence type="ECO:0000313" key="9">
    <source>
        <dbReference type="Proteomes" id="UP000781932"/>
    </source>
</evidence>
<dbReference type="GO" id="GO:0046872">
    <property type="term" value="F:metal ion binding"/>
    <property type="evidence" value="ECO:0007669"/>
    <property type="project" value="UniProtKB-KW"/>
</dbReference>
<reference evidence="8" key="2">
    <citation type="submission" date="2020-11" db="EMBL/GenBank/DDBJ databases">
        <title>Whole genome sequencing of Colletotrichum sp.</title>
        <authorList>
            <person name="Li H."/>
        </authorList>
    </citation>
    <scope>NUCLEOTIDE SEQUENCE</scope>
    <source>
        <strain evidence="8">CkLH20</strain>
    </source>
</reference>
<dbReference type="InterPro" id="IPR021858">
    <property type="entry name" value="Fun_TF"/>
</dbReference>
<dbReference type="Pfam" id="PF11951">
    <property type="entry name" value="Fungal_trans_2"/>
    <property type="match status" value="1"/>
</dbReference>
<gene>
    <name evidence="8" type="ORF">CkaCkLH20_06582</name>
</gene>
<name>A0A9P6LKG7_9PEZI</name>
<sequence length="520" mass="60324">MHAAQRTIVARGTWRLQDILVEPGYDCAFFTDPEERGYFDFWRILVNNIYLFPSDVMARLLPQLARHEPAIKHAALAMAAMARALVPNLKRRTRKELQSNGPHYEFALKHYVRAIKLVRTSVPSSENMLWAIVCCVLFVTFECLHGDRYAALSHVNHAYKMMEDYFSRRSLVGANPETESVRSVCDDAAWIFQGMTMQSWSHNKLHPREENEINWCCRGSKHPFAVDEMPMTFDSLHSGRRWWRVVQHYICHRCPIYKDMYADESATAQEVRFGSCSRSTYDSKEAEHLRMVLPEFLGHLQRWSNGFQGVYNKLRKGRKWDFHSYVEACNLRVQYLLLWTDVISTSYSEVEAVTALTPEFREIVYLSRDILETQSNCGGCSDVFSMDNGPTMPLLVVACNCRDPDVRQEATELLGKHPRRDGLWDSRTFHTIAMKNMEIEAENVTVGNDQGDEWSRLVRREVYFDAAGNIQAKLVKWQPHLAEWRVVDEQLEQSSRHVSRDFAKLSQQQQQQQPIDLTPG</sequence>
<evidence type="ECO:0000313" key="8">
    <source>
        <dbReference type="EMBL" id="KAF9876136.1"/>
    </source>
</evidence>
<dbReference type="PANTHER" id="PTHR36206:SF12">
    <property type="entry name" value="ASPERCRYPTIN BIOSYNTHESIS CLUSTER-SPECIFIC TRANSCRIPTION REGULATOR ATNN-RELATED"/>
    <property type="match status" value="1"/>
</dbReference>
<keyword evidence="3" id="KW-0805">Transcription regulation</keyword>
<evidence type="ECO:0000256" key="7">
    <source>
        <dbReference type="SAM" id="MobiDB-lite"/>
    </source>
</evidence>
<evidence type="ECO:0000256" key="3">
    <source>
        <dbReference type="ARBA" id="ARBA00023015"/>
    </source>
</evidence>
<dbReference type="PANTHER" id="PTHR36206">
    <property type="entry name" value="ASPERCRYPTIN BIOSYNTHESIS CLUSTER-SPECIFIC TRANSCRIPTION REGULATOR ATNN-RELATED"/>
    <property type="match status" value="1"/>
</dbReference>